<dbReference type="Pfam" id="PF12937">
    <property type="entry name" value="F-box-like"/>
    <property type="match status" value="1"/>
</dbReference>
<comment type="subcellular location">
    <subcellularLocation>
        <location evidence="1">Cytoplasm</location>
    </subcellularLocation>
</comment>
<dbReference type="SUPFAM" id="SSF81383">
    <property type="entry name" value="F-box domain"/>
    <property type="match status" value="1"/>
</dbReference>
<keyword evidence="4" id="KW-0963">Cytoplasm</keyword>
<feature type="compositionally biased region" description="Basic and acidic residues" evidence="7">
    <location>
        <begin position="865"/>
        <end position="874"/>
    </location>
</feature>
<feature type="compositionally biased region" description="Basic and acidic residues" evidence="7">
    <location>
        <begin position="738"/>
        <end position="748"/>
    </location>
</feature>
<feature type="region of interest" description="Disordered" evidence="7">
    <location>
        <begin position="1"/>
        <end position="66"/>
    </location>
</feature>
<sequence length="972" mass="107871">MSPGKAKALTPQEEEPSELARFRAEWRAELENRKRARQTELHPQASTAGVAPGSGPSTSTKPATKSTEVAFVIPILKPKEQDSKTVTTSTGLHPAVTSDGKIVHQKRTKAFDNALGLYKQAVHHEQAGDLDEALSLYRQAFRMDSYVDRAYHREEMLLSIAAQQVGKKPPLPSTASAATMVALPAMTQPHVTEGLDDVTASLQTLSIKPQAPKTGQAAVTGTLGTLVATFLEGELTLTFEPEDELQPVAVNILPEEILVEIIRLLDHTSIERFGRACKKARVLTLESSIWRDLVTSTYKEPQIPDPDTLSEIITRYMFDYRRVYIELPRVRTDGVYIAICHYVRQGASENHWVKVNHLITFHRYLRFYPDGQVLSLLTNEEHPPQTIINMLKPSLRMKGLYIGTWALSGTTIILSNLLDASGRYPLPGVIEAHSHPTHTHSQPHFHTHNHSHSHHSHGHGHGHSADSQHAQRYVFVMCLDLHSKPLGRWNRLDIQSYDTINIETGDTTPVALKHDRPFWFSKESFRSLLQIPGQTSKASGGPGSRGASSKSKKVDASQPIFKPRKVNKASAESKYRDRAAERREGGGNDYAHVEAILEDFERRNVNEDPKAVDEQRKYLGGDGEHSILVKGLDVALFEQNKVRTAVESTEDDETLEQAYLEASSTVPKKRTREDIINELKRKRTQQGQQPEEETKQTAKEGAKALEQAKKQGKFKPIGFKPIGGSEEKEKKGKKKSKTKDGAGKEGVERKKKKRKVEAGLAPGASTAAAVEEAPAVVAEALAPTSTSQPKVLEPEPLGEEFDIFADAGDYDGIDLGDEDDDDDDEDESRPKIKQRDASQEPPLTSLSRKWIPVEEDGTPTISPKPTRDLRERPRSQSPNHHKGPDDRDVEMEGEEEKPMRLQPLEGSALPSIREFLAMDEAAGVADKRRKRKEKKKAGGGGGGEAKSLEGKVDRDFKRLQSYTNKKESSGSR</sequence>
<dbReference type="Pfam" id="PF19270">
    <property type="entry name" value="FBO_C"/>
    <property type="match status" value="1"/>
</dbReference>
<dbReference type="Gene3D" id="1.20.1280.50">
    <property type="match status" value="1"/>
</dbReference>
<evidence type="ECO:0000313" key="9">
    <source>
        <dbReference type="EMBL" id="KAF9454313.1"/>
    </source>
</evidence>
<dbReference type="InterPro" id="IPR045464">
    <property type="entry name" value="Hrt3/FBXO9_C"/>
</dbReference>
<feature type="compositionally biased region" description="Basic residues" evidence="7">
    <location>
        <begin position="927"/>
        <end position="937"/>
    </location>
</feature>
<dbReference type="EMBL" id="MU151055">
    <property type="protein sequence ID" value="KAF9454313.1"/>
    <property type="molecule type" value="Genomic_DNA"/>
</dbReference>
<evidence type="ECO:0000256" key="6">
    <source>
        <dbReference type="ARBA" id="ARBA00022803"/>
    </source>
</evidence>
<evidence type="ECO:0000313" key="10">
    <source>
        <dbReference type="Proteomes" id="UP000807342"/>
    </source>
</evidence>
<feature type="compositionally biased region" description="Acidic residues" evidence="7">
    <location>
        <begin position="796"/>
        <end position="827"/>
    </location>
</feature>
<feature type="compositionally biased region" description="Basic residues" evidence="7">
    <location>
        <begin position="435"/>
        <end position="462"/>
    </location>
</feature>
<feature type="region of interest" description="Disordered" evidence="7">
    <location>
        <begin position="432"/>
        <end position="466"/>
    </location>
</feature>
<feature type="region of interest" description="Disordered" evidence="7">
    <location>
        <begin position="921"/>
        <end position="972"/>
    </location>
</feature>
<dbReference type="GO" id="GO:0031146">
    <property type="term" value="P:SCF-dependent proteasomal ubiquitin-dependent protein catabolic process"/>
    <property type="evidence" value="ECO:0007669"/>
    <property type="project" value="TreeGrafter"/>
</dbReference>
<accession>A0A9P6CAP8</accession>
<dbReference type="AlphaFoldDB" id="A0A9P6CAP8"/>
<evidence type="ECO:0000259" key="8">
    <source>
        <dbReference type="PROSITE" id="PS50181"/>
    </source>
</evidence>
<dbReference type="PANTHER" id="PTHR12874:SF9">
    <property type="entry name" value="F-BOX ONLY PROTEIN 48"/>
    <property type="match status" value="1"/>
</dbReference>
<name>A0A9P6CAP8_9AGAR</name>
<gene>
    <name evidence="9" type="ORF">P691DRAFT_754796</name>
</gene>
<dbReference type="InterPro" id="IPR012916">
    <property type="entry name" value="RED_N"/>
</dbReference>
<dbReference type="Proteomes" id="UP000807342">
    <property type="component" value="Unassembled WGS sequence"/>
</dbReference>
<protein>
    <recommendedName>
        <fullName evidence="3">F-box only protein 9</fullName>
    </recommendedName>
</protein>
<comment type="pathway">
    <text evidence="2">Protein modification; protein ubiquitination.</text>
</comment>
<dbReference type="InterPro" id="IPR036047">
    <property type="entry name" value="F-box-like_dom_sf"/>
</dbReference>
<dbReference type="PROSITE" id="PS50181">
    <property type="entry name" value="FBOX"/>
    <property type="match status" value="1"/>
</dbReference>
<evidence type="ECO:0000256" key="5">
    <source>
        <dbReference type="ARBA" id="ARBA00022786"/>
    </source>
</evidence>
<organism evidence="9 10">
    <name type="scientific">Macrolepiota fuliginosa MF-IS2</name>
    <dbReference type="NCBI Taxonomy" id="1400762"/>
    <lineage>
        <taxon>Eukaryota</taxon>
        <taxon>Fungi</taxon>
        <taxon>Dikarya</taxon>
        <taxon>Basidiomycota</taxon>
        <taxon>Agaricomycotina</taxon>
        <taxon>Agaricomycetes</taxon>
        <taxon>Agaricomycetidae</taxon>
        <taxon>Agaricales</taxon>
        <taxon>Agaricineae</taxon>
        <taxon>Agaricaceae</taxon>
        <taxon>Macrolepiota</taxon>
    </lineage>
</organism>
<proteinExistence type="predicted"/>
<evidence type="ECO:0000256" key="4">
    <source>
        <dbReference type="ARBA" id="ARBA00022490"/>
    </source>
</evidence>
<dbReference type="InterPro" id="IPR001810">
    <property type="entry name" value="F-box_dom"/>
</dbReference>
<keyword evidence="5" id="KW-0833">Ubl conjugation pathway</keyword>
<comment type="caution">
    <text evidence="9">The sequence shown here is derived from an EMBL/GenBank/DDBJ whole genome shotgun (WGS) entry which is preliminary data.</text>
</comment>
<keyword evidence="6" id="KW-0802">TPR repeat</keyword>
<feature type="compositionally biased region" description="Low complexity" evidence="7">
    <location>
        <begin position="758"/>
        <end position="783"/>
    </location>
</feature>
<keyword evidence="10" id="KW-1185">Reference proteome</keyword>
<feature type="compositionally biased region" description="Basic and acidic residues" evidence="7">
    <location>
        <begin position="946"/>
        <end position="972"/>
    </location>
</feature>
<feature type="compositionally biased region" description="Basic and acidic residues" evidence="7">
    <location>
        <begin position="828"/>
        <end position="838"/>
    </location>
</feature>
<feature type="compositionally biased region" description="Basic and acidic residues" evidence="7">
    <location>
        <begin position="571"/>
        <end position="586"/>
    </location>
</feature>
<evidence type="ECO:0000256" key="3">
    <source>
        <dbReference type="ARBA" id="ARBA00019775"/>
    </source>
</evidence>
<dbReference type="InterPro" id="IPR036181">
    <property type="entry name" value="MIT_dom_sf"/>
</dbReference>
<dbReference type="OrthoDB" id="2117972at2759"/>
<feature type="compositionally biased region" description="Low complexity" evidence="7">
    <location>
        <begin position="51"/>
        <end position="66"/>
    </location>
</feature>
<feature type="region of interest" description="Disordered" evidence="7">
    <location>
        <begin position="531"/>
        <end position="587"/>
    </location>
</feature>
<dbReference type="SUPFAM" id="SSF116846">
    <property type="entry name" value="MIT domain"/>
    <property type="match status" value="1"/>
</dbReference>
<feature type="region of interest" description="Disordered" evidence="7">
    <location>
        <begin position="680"/>
        <end position="908"/>
    </location>
</feature>
<reference evidence="9" key="1">
    <citation type="submission" date="2020-11" db="EMBL/GenBank/DDBJ databases">
        <authorList>
            <consortium name="DOE Joint Genome Institute"/>
            <person name="Ahrendt S."/>
            <person name="Riley R."/>
            <person name="Andreopoulos W."/>
            <person name="Labutti K."/>
            <person name="Pangilinan J."/>
            <person name="Ruiz-Duenas F.J."/>
            <person name="Barrasa J.M."/>
            <person name="Sanchez-Garcia M."/>
            <person name="Camarero S."/>
            <person name="Miyauchi S."/>
            <person name="Serrano A."/>
            <person name="Linde D."/>
            <person name="Babiker R."/>
            <person name="Drula E."/>
            <person name="Ayuso-Fernandez I."/>
            <person name="Pacheco R."/>
            <person name="Padilla G."/>
            <person name="Ferreira P."/>
            <person name="Barriuso J."/>
            <person name="Kellner H."/>
            <person name="Castanera R."/>
            <person name="Alfaro M."/>
            <person name="Ramirez L."/>
            <person name="Pisabarro A.G."/>
            <person name="Kuo A."/>
            <person name="Tritt A."/>
            <person name="Lipzen A."/>
            <person name="He G."/>
            <person name="Yan M."/>
            <person name="Ng V."/>
            <person name="Cullen D."/>
            <person name="Martin F."/>
            <person name="Rosso M.-N."/>
            <person name="Henrissat B."/>
            <person name="Hibbett D."/>
            <person name="Martinez A.T."/>
            <person name="Grigoriev I.V."/>
        </authorList>
    </citation>
    <scope>NUCLEOTIDE SEQUENCE</scope>
    <source>
        <strain evidence="9">MF-IS2</strain>
    </source>
</reference>
<evidence type="ECO:0000256" key="7">
    <source>
        <dbReference type="SAM" id="MobiDB-lite"/>
    </source>
</evidence>
<dbReference type="PANTHER" id="PTHR12874">
    <property type="entry name" value="F-BOX ONLY PROTEIN 48-RELATED"/>
    <property type="match status" value="1"/>
</dbReference>
<feature type="compositionally biased region" description="Basic and acidic residues" evidence="7">
    <location>
        <begin position="18"/>
        <end position="40"/>
    </location>
</feature>
<evidence type="ECO:0000256" key="1">
    <source>
        <dbReference type="ARBA" id="ARBA00004496"/>
    </source>
</evidence>
<feature type="compositionally biased region" description="Basic and acidic residues" evidence="7">
    <location>
        <begin position="692"/>
        <end position="709"/>
    </location>
</feature>
<dbReference type="GO" id="GO:0019005">
    <property type="term" value="C:SCF ubiquitin ligase complex"/>
    <property type="evidence" value="ECO:0007669"/>
    <property type="project" value="TreeGrafter"/>
</dbReference>
<evidence type="ECO:0000256" key="2">
    <source>
        <dbReference type="ARBA" id="ARBA00004906"/>
    </source>
</evidence>
<feature type="domain" description="F-box" evidence="8">
    <location>
        <begin position="247"/>
        <end position="293"/>
    </location>
</feature>
<dbReference type="GO" id="GO:0005737">
    <property type="term" value="C:cytoplasm"/>
    <property type="evidence" value="ECO:0007669"/>
    <property type="project" value="UniProtKB-SubCell"/>
</dbReference>
<dbReference type="Pfam" id="PF07808">
    <property type="entry name" value="RED_N"/>
    <property type="match status" value="1"/>
</dbReference>